<name>A0ACB7XFF4_9ERIC</name>
<keyword evidence="2" id="KW-1185">Reference proteome</keyword>
<organism evidence="1 2">
    <name type="scientific">Vaccinium darrowii</name>
    <dbReference type="NCBI Taxonomy" id="229202"/>
    <lineage>
        <taxon>Eukaryota</taxon>
        <taxon>Viridiplantae</taxon>
        <taxon>Streptophyta</taxon>
        <taxon>Embryophyta</taxon>
        <taxon>Tracheophyta</taxon>
        <taxon>Spermatophyta</taxon>
        <taxon>Magnoliopsida</taxon>
        <taxon>eudicotyledons</taxon>
        <taxon>Gunneridae</taxon>
        <taxon>Pentapetalae</taxon>
        <taxon>asterids</taxon>
        <taxon>Ericales</taxon>
        <taxon>Ericaceae</taxon>
        <taxon>Vaccinioideae</taxon>
        <taxon>Vaccinieae</taxon>
        <taxon>Vaccinium</taxon>
    </lineage>
</organism>
<proteinExistence type="predicted"/>
<comment type="caution">
    <text evidence="1">The sequence shown here is derived from an EMBL/GenBank/DDBJ whole genome shotgun (WGS) entry which is preliminary data.</text>
</comment>
<dbReference type="Proteomes" id="UP000828048">
    <property type="component" value="Chromosome 10"/>
</dbReference>
<evidence type="ECO:0000313" key="2">
    <source>
        <dbReference type="Proteomes" id="UP000828048"/>
    </source>
</evidence>
<dbReference type="EMBL" id="CM037160">
    <property type="protein sequence ID" value="KAH7839328.1"/>
    <property type="molecule type" value="Genomic_DNA"/>
</dbReference>
<sequence length="169" mass="18615">MVFGPVTPKKSKPNSNVISLVFFSASPSIDFVDTVEAIPHKITEAMNRTLTQSVSESEIQAALKEIGPTKAPGIDGMTAQFFQRYWATVGEDVVATMSTSNFQKPQVADEKDMDPTQYFKNRVKALAALKSAGINPYPHKFHVSMSIPEYIKTYKAMGEHLEDVDVSLA</sequence>
<accession>A0ACB7XFF4</accession>
<gene>
    <name evidence="1" type="ORF">Vadar_002692</name>
</gene>
<evidence type="ECO:0000313" key="1">
    <source>
        <dbReference type="EMBL" id="KAH7839328.1"/>
    </source>
</evidence>
<protein>
    <submittedName>
        <fullName evidence="1">Uncharacterized protein</fullName>
    </submittedName>
</protein>
<reference evidence="1 2" key="1">
    <citation type="journal article" date="2021" name="Hortic Res">
        <title>High-quality reference genome and annotation aids understanding of berry development for evergreen blueberry (Vaccinium darrowii).</title>
        <authorList>
            <person name="Yu J."/>
            <person name="Hulse-Kemp A.M."/>
            <person name="Babiker E."/>
            <person name="Staton M."/>
        </authorList>
    </citation>
    <scope>NUCLEOTIDE SEQUENCE [LARGE SCALE GENOMIC DNA]</scope>
    <source>
        <strain evidence="2">cv. NJ 8807/NJ 8810</strain>
        <tissue evidence="1">Young leaf</tissue>
    </source>
</reference>